<dbReference type="InterPro" id="IPR002816">
    <property type="entry name" value="TraB/PrgY/GumN_fam"/>
</dbReference>
<evidence type="ECO:0000313" key="2">
    <source>
        <dbReference type="Proteomes" id="UP000593910"/>
    </source>
</evidence>
<dbReference type="PANTHER" id="PTHR40590:SF1">
    <property type="entry name" value="CYTOPLASMIC PROTEIN"/>
    <property type="match status" value="1"/>
</dbReference>
<dbReference type="Proteomes" id="UP000593910">
    <property type="component" value="Chromosome"/>
</dbReference>
<dbReference type="AlphaFoldDB" id="A0A7M1AZ39"/>
<sequence length="282" mass="32775">MRVISILFLITISLFADSFVWKVQKGDSTLYLGGTIHLLRPADFPLPKEFESAYKRSEVLVFETQIDRLEDPSFQEFMMQSMLYNDGSTLKQHLQETTYKRLEEYCQDNNISLQNMQQMKASMVALALMQMRYMELGATQDGVDRYYYQKAVADKKKSEYFETLEEQVGMIANIGGDDEDDFVLQTLSDIKELDTMFTKIVQFWKNGKEKELSDFFILDLKKQSRQLYNDLIVKRNIAWLPQIKHYLTTEKTEFILVGAGHLVGPDGLLQALKKEGYKVTKL</sequence>
<dbReference type="RefSeq" id="WP_193113139.1">
    <property type="nucleotide sequence ID" value="NZ_CP041165.1"/>
</dbReference>
<organism evidence="1 2">
    <name type="scientific">Sulfurimonas marina</name>
    <dbReference type="NCBI Taxonomy" id="2590551"/>
    <lineage>
        <taxon>Bacteria</taxon>
        <taxon>Pseudomonadati</taxon>
        <taxon>Campylobacterota</taxon>
        <taxon>Epsilonproteobacteria</taxon>
        <taxon>Campylobacterales</taxon>
        <taxon>Sulfurimonadaceae</taxon>
        <taxon>Sulfurimonas</taxon>
    </lineage>
</organism>
<keyword evidence="2" id="KW-1185">Reference proteome</keyword>
<dbReference type="EMBL" id="CP041165">
    <property type="protein sequence ID" value="QOP41818.1"/>
    <property type="molecule type" value="Genomic_DNA"/>
</dbReference>
<reference evidence="1 2" key="1">
    <citation type="submission" date="2019-06" db="EMBL/GenBank/DDBJ databases">
        <title>Sulfurimonas gotlandica sp. nov., a chemoautotrophic and psychrotolerant epsilonproteobacterium isolated from a pelagic redoxcline, and an emended description of the genus Sulfurimonas.</title>
        <authorList>
            <person name="Wang S."/>
            <person name="Jiang L."/>
            <person name="Shao Z."/>
        </authorList>
    </citation>
    <scope>NUCLEOTIDE SEQUENCE [LARGE SCALE GENOMIC DNA]</scope>
    <source>
        <strain evidence="1 2">B2</strain>
    </source>
</reference>
<evidence type="ECO:0000313" key="1">
    <source>
        <dbReference type="EMBL" id="QOP41818.1"/>
    </source>
</evidence>
<dbReference type="InterPro" id="IPR047111">
    <property type="entry name" value="YbaP-like"/>
</dbReference>
<proteinExistence type="predicted"/>
<protein>
    <submittedName>
        <fullName evidence="1">TraB/GumN family protein</fullName>
    </submittedName>
</protein>
<dbReference type="Pfam" id="PF01963">
    <property type="entry name" value="TraB_PrgY_gumN"/>
    <property type="match status" value="1"/>
</dbReference>
<dbReference type="PANTHER" id="PTHR40590">
    <property type="entry name" value="CYTOPLASMIC PROTEIN-RELATED"/>
    <property type="match status" value="1"/>
</dbReference>
<dbReference type="CDD" id="cd14789">
    <property type="entry name" value="Tiki"/>
    <property type="match status" value="1"/>
</dbReference>
<dbReference type="KEGG" id="smax:FJR03_08760"/>
<name>A0A7M1AZ39_9BACT</name>
<gene>
    <name evidence="1" type="ORF">FJR03_08760</name>
</gene>
<accession>A0A7M1AZ39</accession>